<keyword evidence="1" id="KW-0732">Signal</keyword>
<name>A0A0D5YV86_9FLAO</name>
<gene>
    <name evidence="2" type="ORF">VC82_2216</name>
</gene>
<reference evidence="2 3" key="1">
    <citation type="submission" date="2015-03" db="EMBL/GenBank/DDBJ databases">
        <title>Complete genome sequence of Muricauda lutaonensis CC-HSB-11T, isolated from a coastal hot spring.</title>
        <authorList>
            <person name="Kim K.M."/>
        </authorList>
    </citation>
    <scope>NUCLEOTIDE SEQUENCE [LARGE SCALE GENOMIC DNA]</scope>
    <source>
        <strain evidence="2 3">CC-HSB-11</strain>
    </source>
</reference>
<dbReference type="KEGG" id="mlt:VC82_2216"/>
<dbReference type="Proteomes" id="UP000032726">
    <property type="component" value="Chromosome"/>
</dbReference>
<dbReference type="AlphaFoldDB" id="A0A0D5YV86"/>
<feature type="signal peptide" evidence="1">
    <location>
        <begin position="1"/>
        <end position="18"/>
    </location>
</feature>
<feature type="chain" id="PRO_5002300469" description="DUF4625 domain-containing protein" evidence="1">
    <location>
        <begin position="19"/>
        <end position="120"/>
    </location>
</feature>
<dbReference type="PROSITE" id="PS51257">
    <property type="entry name" value="PROKAR_LIPOPROTEIN"/>
    <property type="match status" value="1"/>
</dbReference>
<dbReference type="EMBL" id="CP011071">
    <property type="protein sequence ID" value="AKA35809.1"/>
    <property type="molecule type" value="Genomic_DNA"/>
</dbReference>
<keyword evidence="3" id="KW-1185">Reference proteome</keyword>
<sequence length="120" mass="13468">MKKILCAIGILAILVSVACEDRDDNLMAPQVRIQNLSDFDFVRVQVRNDSIVYENVAAGGFSDYLEYEIAYQQDAIAVETDSTQFSFMPDSLSDPLPLGLYTYQLDISENGELELTFKVD</sequence>
<dbReference type="OrthoDB" id="980950at2"/>
<dbReference type="HOGENOM" id="CLU_1999813_0_0_10"/>
<proteinExistence type="predicted"/>
<evidence type="ECO:0000313" key="3">
    <source>
        <dbReference type="Proteomes" id="UP000032726"/>
    </source>
</evidence>
<organism evidence="2 3">
    <name type="scientific">Flagellimonas lutaonensis</name>
    <dbReference type="NCBI Taxonomy" id="516051"/>
    <lineage>
        <taxon>Bacteria</taxon>
        <taxon>Pseudomonadati</taxon>
        <taxon>Bacteroidota</taxon>
        <taxon>Flavobacteriia</taxon>
        <taxon>Flavobacteriales</taxon>
        <taxon>Flavobacteriaceae</taxon>
        <taxon>Flagellimonas</taxon>
    </lineage>
</organism>
<evidence type="ECO:0000313" key="2">
    <source>
        <dbReference type="EMBL" id="AKA35809.1"/>
    </source>
</evidence>
<accession>A0A0D5YV86</accession>
<dbReference type="RefSeq" id="WP_045802423.1">
    <property type="nucleotide sequence ID" value="NZ_CP011071.1"/>
</dbReference>
<evidence type="ECO:0000256" key="1">
    <source>
        <dbReference type="SAM" id="SignalP"/>
    </source>
</evidence>
<protein>
    <recommendedName>
        <fullName evidence="4">DUF4625 domain-containing protein</fullName>
    </recommendedName>
</protein>
<evidence type="ECO:0008006" key="4">
    <source>
        <dbReference type="Google" id="ProtNLM"/>
    </source>
</evidence>